<dbReference type="InterPro" id="IPR017853">
    <property type="entry name" value="GH"/>
</dbReference>
<dbReference type="InterPro" id="IPR033453">
    <property type="entry name" value="Glyco_hydro_30_TIM-barrel"/>
</dbReference>
<dbReference type="InterPro" id="IPR033452">
    <property type="entry name" value="GH30_C"/>
</dbReference>
<comment type="similarity">
    <text evidence="1">Belongs to the glycosyl hydrolase 30 family.</text>
</comment>
<reference evidence="8" key="1">
    <citation type="journal article" date="2023" name="Commun. Biol.">
        <title>Genome analysis of Parmales, the sister group of diatoms, reveals the evolutionary specialization of diatoms from phago-mixotrophs to photoautotrophs.</title>
        <authorList>
            <person name="Ban H."/>
            <person name="Sato S."/>
            <person name="Yoshikawa S."/>
            <person name="Yamada K."/>
            <person name="Nakamura Y."/>
            <person name="Ichinomiya M."/>
            <person name="Sato N."/>
            <person name="Blanc-Mathieu R."/>
            <person name="Endo H."/>
            <person name="Kuwata A."/>
            <person name="Ogata H."/>
        </authorList>
    </citation>
    <scope>NUCLEOTIDE SEQUENCE [LARGE SCALE GENOMIC DNA]</scope>
    <source>
        <strain evidence="8">NIES 3701</strain>
    </source>
</reference>
<dbReference type="GO" id="GO:0006680">
    <property type="term" value="P:glucosylceramide catabolic process"/>
    <property type="evidence" value="ECO:0007669"/>
    <property type="project" value="TreeGrafter"/>
</dbReference>
<evidence type="ECO:0000256" key="2">
    <source>
        <dbReference type="ARBA" id="ARBA00022729"/>
    </source>
</evidence>
<keyword evidence="8" id="KW-1185">Reference proteome</keyword>
<evidence type="ECO:0000259" key="6">
    <source>
        <dbReference type="Pfam" id="PF17189"/>
    </source>
</evidence>
<keyword evidence="3" id="KW-0378">Hydrolase</keyword>
<evidence type="ECO:0000313" key="7">
    <source>
        <dbReference type="EMBL" id="GMI01451.1"/>
    </source>
</evidence>
<dbReference type="PRINTS" id="PR00843">
    <property type="entry name" value="GLHYDRLASE30"/>
</dbReference>
<evidence type="ECO:0000256" key="3">
    <source>
        <dbReference type="ARBA" id="ARBA00022801"/>
    </source>
</evidence>
<proteinExistence type="inferred from homology"/>
<sequence>MRSLHIPVAISFWASFAHAQVQWWQTSSSTGDKLAEKGTLSFDTSLHSQSDSSHAVNIDPETTFQSILGFGGALTQSSATVYKQLPDELREELIQSYYGEGGLGFSIGRLPIHSCDFSTESYTFVGDDADKDLATFDDEVTYDQSLSLPLIKDALAAAPDLKFFGSPWSPPAWMKDNNNMLYGGKLLDEFRQSWASYFSRWIKAYENQGVPLWGVTVQNEPEASQTWESCLYTAEETRDFVADYLGPTLRSDHPDVKIFGFDHNKDHIKDWADVLLAEDSASKDFIDGIAYHWYSGACFDNVKASFEAHPDAMLLPSEATYELTVLDDDESSEDWLRNGTYTKGEGYGYDILGDLESGAVGWTDWNIVLDQDGGPNHVGNYCDAAVIADVKSAEMTLNYHPQYYYIGHFSKFLKEGAMRVKSSIDGVEEMTSDCVWPYGKCDGTTIHTTAFSSADGGMTVVVMNCGDDDKEMLLTVNGVDGTLSNVVPAHSIQTYVLE</sequence>
<dbReference type="Gene3D" id="2.60.40.1180">
    <property type="entry name" value="Golgi alpha-mannosidase II"/>
    <property type="match status" value="1"/>
</dbReference>
<feature type="domain" description="Glycosyl hydrolase family 30 TIM-barrel" evidence="5">
    <location>
        <begin position="67"/>
        <end position="413"/>
    </location>
</feature>
<dbReference type="PANTHER" id="PTHR11069:SF23">
    <property type="entry name" value="LYSOSOMAL ACID GLUCOSYLCERAMIDASE"/>
    <property type="match status" value="1"/>
</dbReference>
<dbReference type="SUPFAM" id="SSF51445">
    <property type="entry name" value="(Trans)glycosidases"/>
    <property type="match status" value="1"/>
</dbReference>
<protein>
    <recommendedName>
        <fullName evidence="9">Glucosylceramidase</fullName>
    </recommendedName>
</protein>
<dbReference type="EMBL" id="BRXY01000580">
    <property type="protein sequence ID" value="GMI01451.1"/>
    <property type="molecule type" value="Genomic_DNA"/>
</dbReference>
<feature type="domain" description="Glycosyl hydrolase family 30 beta sandwich" evidence="6">
    <location>
        <begin position="416"/>
        <end position="495"/>
    </location>
</feature>
<name>A0A9W7F414_9STRA</name>
<comment type="caution">
    <text evidence="7">The sequence shown here is derived from an EMBL/GenBank/DDBJ whole genome shotgun (WGS) entry which is preliminary data.</text>
</comment>
<evidence type="ECO:0008006" key="9">
    <source>
        <dbReference type="Google" id="ProtNLM"/>
    </source>
</evidence>
<dbReference type="Gene3D" id="3.20.20.80">
    <property type="entry name" value="Glycosidases"/>
    <property type="match status" value="1"/>
</dbReference>
<dbReference type="GO" id="GO:0016020">
    <property type="term" value="C:membrane"/>
    <property type="evidence" value="ECO:0007669"/>
    <property type="project" value="GOC"/>
</dbReference>
<gene>
    <name evidence="7" type="ORF">TrST_g11551</name>
</gene>
<dbReference type="Pfam" id="PF02055">
    <property type="entry name" value="Glyco_hydro_30"/>
    <property type="match status" value="1"/>
</dbReference>
<evidence type="ECO:0000256" key="1">
    <source>
        <dbReference type="ARBA" id="ARBA00005382"/>
    </source>
</evidence>
<dbReference type="OrthoDB" id="2160638at2759"/>
<accession>A0A9W7F414</accession>
<dbReference type="InterPro" id="IPR013780">
    <property type="entry name" value="Glyco_hydro_b"/>
</dbReference>
<dbReference type="Pfam" id="PF17189">
    <property type="entry name" value="Glyco_hydro_30C"/>
    <property type="match status" value="1"/>
</dbReference>
<evidence type="ECO:0000256" key="4">
    <source>
        <dbReference type="SAM" id="SignalP"/>
    </source>
</evidence>
<organism evidence="7 8">
    <name type="scientific">Triparma strigata</name>
    <dbReference type="NCBI Taxonomy" id="1606541"/>
    <lineage>
        <taxon>Eukaryota</taxon>
        <taxon>Sar</taxon>
        <taxon>Stramenopiles</taxon>
        <taxon>Ochrophyta</taxon>
        <taxon>Bolidophyceae</taxon>
        <taxon>Parmales</taxon>
        <taxon>Triparmaceae</taxon>
        <taxon>Triparma</taxon>
    </lineage>
</organism>
<evidence type="ECO:0000313" key="8">
    <source>
        <dbReference type="Proteomes" id="UP001165085"/>
    </source>
</evidence>
<dbReference type="GO" id="GO:0004348">
    <property type="term" value="F:glucosylceramidase activity"/>
    <property type="evidence" value="ECO:0007669"/>
    <property type="project" value="InterPro"/>
</dbReference>
<dbReference type="Proteomes" id="UP001165085">
    <property type="component" value="Unassembled WGS sequence"/>
</dbReference>
<dbReference type="InterPro" id="IPR001139">
    <property type="entry name" value="Glyco_hydro_30"/>
</dbReference>
<feature type="chain" id="PRO_5040907268" description="Glucosylceramidase" evidence="4">
    <location>
        <begin position="20"/>
        <end position="498"/>
    </location>
</feature>
<dbReference type="AlphaFoldDB" id="A0A9W7F414"/>
<dbReference type="PANTHER" id="PTHR11069">
    <property type="entry name" value="GLUCOSYLCERAMIDASE"/>
    <property type="match status" value="1"/>
</dbReference>
<keyword evidence="2 4" id="KW-0732">Signal</keyword>
<feature type="signal peptide" evidence="4">
    <location>
        <begin position="1"/>
        <end position="19"/>
    </location>
</feature>
<evidence type="ECO:0000259" key="5">
    <source>
        <dbReference type="Pfam" id="PF02055"/>
    </source>
</evidence>